<dbReference type="InterPro" id="IPR021527">
    <property type="entry name" value="DUF2795"/>
</dbReference>
<dbReference type="AlphaFoldDB" id="A0A1X7EXH8"/>
<evidence type="ECO:0000256" key="1">
    <source>
        <dbReference type="SAM" id="MobiDB-lite"/>
    </source>
</evidence>
<name>A0A1X7EXH8_9BACT</name>
<gene>
    <name evidence="2" type="ORF">SAMN06295933_3448</name>
</gene>
<keyword evidence="3" id="KW-1185">Reference proteome</keyword>
<evidence type="ECO:0000313" key="3">
    <source>
        <dbReference type="Proteomes" id="UP000192906"/>
    </source>
</evidence>
<organism evidence="2 3">
    <name type="scientific">Desulfovibrio gilichinskyi</name>
    <dbReference type="NCBI Taxonomy" id="1519643"/>
    <lineage>
        <taxon>Bacteria</taxon>
        <taxon>Pseudomonadati</taxon>
        <taxon>Thermodesulfobacteriota</taxon>
        <taxon>Desulfovibrionia</taxon>
        <taxon>Desulfovibrionales</taxon>
        <taxon>Desulfovibrionaceae</taxon>
        <taxon>Desulfovibrio</taxon>
    </lineage>
</organism>
<accession>A0A1X7EXH8</accession>
<protein>
    <recommendedName>
        <fullName evidence="4">DUF2795 domain-containing protein</fullName>
    </recommendedName>
</protein>
<evidence type="ECO:0000313" key="2">
    <source>
        <dbReference type="EMBL" id="SMF41894.1"/>
    </source>
</evidence>
<dbReference type="OrthoDB" id="3078349at2"/>
<dbReference type="RefSeq" id="WP_085104508.1">
    <property type="nucleotide sequence ID" value="NZ_FWZU01000007.1"/>
</dbReference>
<dbReference type="Pfam" id="PF11387">
    <property type="entry name" value="DUF2795"/>
    <property type="match status" value="1"/>
</dbReference>
<evidence type="ECO:0008006" key="4">
    <source>
        <dbReference type="Google" id="ProtNLM"/>
    </source>
</evidence>
<dbReference type="EMBL" id="FWZU01000007">
    <property type="protein sequence ID" value="SMF41894.1"/>
    <property type="molecule type" value="Genomic_DNA"/>
</dbReference>
<reference evidence="3" key="1">
    <citation type="submission" date="2017-04" db="EMBL/GenBank/DDBJ databases">
        <authorList>
            <person name="Varghese N."/>
            <person name="Submissions S."/>
        </authorList>
    </citation>
    <scope>NUCLEOTIDE SEQUENCE [LARGE SCALE GENOMIC DNA]</scope>
    <source>
        <strain evidence="3">K3S</strain>
    </source>
</reference>
<proteinExistence type="predicted"/>
<feature type="compositionally biased region" description="Basic and acidic residues" evidence="1">
    <location>
        <begin position="1"/>
        <end position="10"/>
    </location>
</feature>
<feature type="region of interest" description="Disordered" evidence="1">
    <location>
        <begin position="1"/>
        <end position="25"/>
    </location>
</feature>
<dbReference type="Proteomes" id="UP000192906">
    <property type="component" value="Unassembled WGS sequence"/>
</dbReference>
<sequence>MTITSKEHRTIKTKGSDMPGTGKLTGDQTDLLAGITTSLHGLGYPAMKDDILKQAQKNGADPTVISSIKNVSERHYTSSDDLLKEFDESR</sequence>